<reference evidence="5 6" key="2">
    <citation type="submission" date="2019-04" db="EMBL/GenBank/DDBJ databases">
        <title>Genome sequencing of Clostridium botulinum Groups I-IV and Clostridium butyricum.</title>
        <authorList>
            <person name="Brunt J."/>
            <person name="Van Vliet A.H.M."/>
            <person name="Stringer S.C."/>
            <person name="Carter A.T."/>
            <person name="Peck M.W."/>
        </authorList>
    </citation>
    <scope>NUCLEOTIDE SEQUENCE [LARGE SCALE GENOMIC DNA]</scope>
    <source>
        <strain evidence="2 6">1605</strain>
        <strain evidence="3 5">CB-K-33E</strain>
    </source>
</reference>
<gene>
    <name evidence="1" type="ORF">EXM65_11600</name>
    <name evidence="2" type="ORF">FC774_02175</name>
    <name evidence="3" type="ORF">FDB51_07530</name>
</gene>
<reference evidence="1 4" key="1">
    <citation type="submission" date="2019-02" db="EMBL/GenBank/DDBJ databases">
        <title>Genome sequencing of Clostridium botulinum clinical isolates.</title>
        <authorList>
            <person name="Brunt J."/>
            <person name="Van Vliet A.H.M."/>
            <person name="Stringer S.C."/>
            <person name="Grant K.A."/>
            <person name="Carter A.C."/>
            <person name="Peck M.W."/>
        </authorList>
    </citation>
    <scope>NUCLEOTIDE SEQUENCE [LARGE SCALE GENOMIC DNA]</scope>
    <source>
        <strain evidence="1 4">H113700579</strain>
    </source>
</reference>
<dbReference type="EMBL" id="SWVK01000008">
    <property type="protein sequence ID" value="NFN34984.1"/>
    <property type="molecule type" value="Genomic_DNA"/>
</dbReference>
<evidence type="ECO:0000313" key="1">
    <source>
        <dbReference type="EMBL" id="NFA43204.1"/>
    </source>
</evidence>
<comment type="caution">
    <text evidence="1">The sequence shown here is derived from an EMBL/GenBank/DDBJ whole genome shotgun (WGS) entry which is preliminary data.</text>
</comment>
<dbReference type="Proteomes" id="UP000472355">
    <property type="component" value="Unassembled WGS sequence"/>
</dbReference>
<organism evidence="1 4">
    <name type="scientific">Clostridium botulinum</name>
    <dbReference type="NCBI Taxonomy" id="1491"/>
    <lineage>
        <taxon>Bacteria</taxon>
        <taxon>Bacillati</taxon>
        <taxon>Bacillota</taxon>
        <taxon>Clostridia</taxon>
        <taxon>Eubacteriales</taxon>
        <taxon>Clostridiaceae</taxon>
        <taxon>Clostridium</taxon>
    </lineage>
</organism>
<dbReference type="InterPro" id="IPR019657">
    <property type="entry name" value="ComFB"/>
</dbReference>
<protein>
    <submittedName>
        <fullName evidence="1">Competence protein</fullName>
    </submittedName>
</protein>
<proteinExistence type="predicted"/>
<evidence type="ECO:0000313" key="3">
    <source>
        <dbReference type="EMBL" id="NFN34984.1"/>
    </source>
</evidence>
<dbReference type="Proteomes" id="UP000476820">
    <property type="component" value="Unassembled WGS sequence"/>
</dbReference>
<dbReference type="Pfam" id="PF10719">
    <property type="entry name" value="ComFB"/>
    <property type="match status" value="1"/>
</dbReference>
<evidence type="ECO:0000313" key="5">
    <source>
        <dbReference type="Proteomes" id="UP000473681"/>
    </source>
</evidence>
<accession>A0A0C2S1S1</accession>
<evidence type="ECO:0000313" key="4">
    <source>
        <dbReference type="Proteomes" id="UP000472355"/>
    </source>
</evidence>
<dbReference type="RefSeq" id="WP_012450889.1">
    <property type="nucleotide sequence ID" value="NZ_CP010520.1"/>
</dbReference>
<sequence>MDKAINYMEIWVKECMEKLLIENDMCKCDKCKKDIFALALNNLKPYYVSTNKGEIMAKISGMYQQFETDIVIEVSKAIETVKKCPKHSDEGF</sequence>
<name>A0A0C2S1S1_CLOBO</name>
<dbReference type="EMBL" id="SWOV01000003">
    <property type="protein sequence ID" value="NFF86714.1"/>
    <property type="molecule type" value="Genomic_DNA"/>
</dbReference>
<dbReference type="OrthoDB" id="5616024at2"/>
<dbReference type="EMBL" id="SGKU01000032">
    <property type="protein sequence ID" value="NFA43204.1"/>
    <property type="molecule type" value="Genomic_DNA"/>
</dbReference>
<evidence type="ECO:0000313" key="2">
    <source>
        <dbReference type="EMBL" id="NFF86714.1"/>
    </source>
</evidence>
<evidence type="ECO:0000313" key="6">
    <source>
        <dbReference type="Proteomes" id="UP000476820"/>
    </source>
</evidence>
<dbReference type="Proteomes" id="UP000473681">
    <property type="component" value="Unassembled WGS sequence"/>
</dbReference>
<dbReference type="AlphaFoldDB" id="A0A0C2S1S1"/>